<dbReference type="Pfam" id="PF00436">
    <property type="entry name" value="SSB"/>
    <property type="match status" value="1"/>
</dbReference>
<evidence type="ECO:0000256" key="2">
    <source>
        <dbReference type="ARBA" id="ARBA00023172"/>
    </source>
</evidence>
<evidence type="ECO:0000313" key="5">
    <source>
        <dbReference type="EMBL" id="EPY00228.1"/>
    </source>
</evidence>
<evidence type="ECO:0000256" key="3">
    <source>
        <dbReference type="HAMAP-Rule" id="MF_00984"/>
    </source>
</evidence>
<proteinExistence type="inferred from homology"/>
<dbReference type="PIRSF" id="PIRSF002070">
    <property type="entry name" value="SSB"/>
    <property type="match status" value="1"/>
</dbReference>
<dbReference type="GO" id="GO:0003697">
    <property type="term" value="F:single-stranded DNA binding"/>
    <property type="evidence" value="ECO:0007669"/>
    <property type="project" value="UniProtKB-UniRule"/>
</dbReference>
<name>S9S817_MAGFU</name>
<dbReference type="PANTHER" id="PTHR10302:SF0">
    <property type="entry name" value="SINGLE-STRANDED DNA-BINDING PROTEIN, MITOCHONDRIAL"/>
    <property type="match status" value="1"/>
</dbReference>
<dbReference type="HAMAP" id="MF_00984">
    <property type="entry name" value="SSB"/>
    <property type="match status" value="1"/>
</dbReference>
<evidence type="ECO:0000313" key="6">
    <source>
        <dbReference type="Proteomes" id="UP000015350"/>
    </source>
</evidence>
<comment type="caution">
    <text evidence="3">Lacks conserved residue(s) required for the propagation of feature annotation.</text>
</comment>
<accession>S9S817</accession>
<dbReference type="NCBIfam" id="TIGR00621">
    <property type="entry name" value="ssb"/>
    <property type="match status" value="1"/>
</dbReference>
<dbReference type="GO" id="GO:0006310">
    <property type="term" value="P:DNA recombination"/>
    <property type="evidence" value="ECO:0007669"/>
    <property type="project" value="UniProtKB-KW"/>
</dbReference>
<evidence type="ECO:0000256" key="1">
    <source>
        <dbReference type="ARBA" id="ARBA00023125"/>
    </source>
</evidence>
<gene>
    <name evidence="5" type="ORF">K678_17161</name>
</gene>
<dbReference type="CDD" id="cd04496">
    <property type="entry name" value="SSB_OBF"/>
    <property type="match status" value="1"/>
</dbReference>
<evidence type="ECO:0000256" key="4">
    <source>
        <dbReference type="PIRNR" id="PIRNR002070"/>
    </source>
</evidence>
<dbReference type="InterPro" id="IPR011344">
    <property type="entry name" value="ssDNA-bd"/>
</dbReference>
<dbReference type="EMBL" id="AQPH01000128">
    <property type="protein sequence ID" value="EPY00228.1"/>
    <property type="molecule type" value="Genomic_DNA"/>
</dbReference>
<dbReference type="Proteomes" id="UP000015350">
    <property type="component" value="Unassembled WGS sequence"/>
</dbReference>
<comment type="subunit">
    <text evidence="3">Homotetramer.</text>
</comment>
<keyword evidence="1 3" id="KW-0238">DNA-binding</keyword>
<dbReference type="RefSeq" id="WP_021133705.1">
    <property type="nucleotide sequence ID" value="NZ_AQPH01000128.1"/>
</dbReference>
<dbReference type="GO" id="GO:0006260">
    <property type="term" value="P:DNA replication"/>
    <property type="evidence" value="ECO:0007669"/>
    <property type="project" value="InterPro"/>
</dbReference>
<dbReference type="InterPro" id="IPR000424">
    <property type="entry name" value="Primosome_PriB/ssb"/>
</dbReference>
<dbReference type="InterPro" id="IPR012340">
    <property type="entry name" value="NA-bd_OB-fold"/>
</dbReference>
<dbReference type="GO" id="GO:0009295">
    <property type="term" value="C:nucleoid"/>
    <property type="evidence" value="ECO:0007669"/>
    <property type="project" value="TreeGrafter"/>
</dbReference>
<dbReference type="SUPFAM" id="SSF50249">
    <property type="entry name" value="Nucleic acid-binding proteins"/>
    <property type="match status" value="1"/>
</dbReference>
<protein>
    <recommendedName>
        <fullName evidence="3 4">Single-stranded DNA-binding protein</fullName>
        <shortName evidence="3">SSB</shortName>
    </recommendedName>
</protein>
<dbReference type="PROSITE" id="PS50935">
    <property type="entry name" value="SSB"/>
    <property type="match status" value="1"/>
</dbReference>
<dbReference type="STRING" id="1316936.K678_17161"/>
<reference evidence="5 6" key="1">
    <citation type="submission" date="2013-04" db="EMBL/GenBank/DDBJ databases">
        <authorList>
            <person name="Kuznetsov B."/>
            <person name="Ivanovsky R."/>
        </authorList>
    </citation>
    <scope>NUCLEOTIDE SEQUENCE [LARGE SCALE GENOMIC DNA]</scope>
    <source>
        <strain evidence="5 6">MGU-K5</strain>
    </source>
</reference>
<dbReference type="PANTHER" id="PTHR10302">
    <property type="entry name" value="SINGLE-STRANDED DNA-BINDING PROTEIN"/>
    <property type="match status" value="1"/>
</dbReference>
<keyword evidence="2" id="KW-0233">DNA recombination</keyword>
<dbReference type="AlphaFoldDB" id="S9S817"/>
<dbReference type="OrthoDB" id="9809878at2"/>
<comment type="caution">
    <text evidence="5">The sequence shown here is derived from an EMBL/GenBank/DDBJ whole genome shotgun (WGS) entry which is preliminary data.</text>
</comment>
<organism evidence="5 6">
    <name type="scientific">Magnetospirillum fulvum MGU-K5</name>
    <dbReference type="NCBI Taxonomy" id="1316936"/>
    <lineage>
        <taxon>Bacteria</taxon>
        <taxon>Pseudomonadati</taxon>
        <taxon>Pseudomonadota</taxon>
        <taxon>Alphaproteobacteria</taxon>
        <taxon>Rhodospirillales</taxon>
        <taxon>Rhodospirillaceae</taxon>
        <taxon>Magnetospirillum</taxon>
    </lineage>
</organism>
<sequence length="117" mass="12948">MFTLNSVMLAGRLGADAEIKTLPGDKGKVASFNLAVERSYKDRLGKWHSETDWFRVVTFVPSLIDKVLAKQATKGRLVFVQGALRARSWDQDGQRRTSIEIEVDANGGITPVVEDKA</sequence>
<dbReference type="eggNOG" id="COG0629">
    <property type="taxonomic scope" value="Bacteria"/>
</dbReference>
<dbReference type="Gene3D" id="2.40.50.140">
    <property type="entry name" value="Nucleic acid-binding proteins"/>
    <property type="match status" value="1"/>
</dbReference>